<evidence type="ECO:0000313" key="1">
    <source>
        <dbReference type="EMBL" id="KAF4508383.1"/>
    </source>
</evidence>
<evidence type="ECO:0000313" key="2">
    <source>
        <dbReference type="Proteomes" id="UP000557566"/>
    </source>
</evidence>
<protein>
    <submittedName>
        <fullName evidence="1">Uncharacterized protein</fullName>
    </submittedName>
</protein>
<dbReference type="OrthoDB" id="197400at2759"/>
<gene>
    <name evidence="1" type="ORF">G6O67_004768</name>
</gene>
<keyword evidence="2" id="KW-1185">Reference proteome</keyword>
<reference evidence="1 2" key="1">
    <citation type="journal article" date="2020" name="Genome Biol. Evol.">
        <title>A new high-quality draft genome assembly of the Chinese cordyceps Ophiocordyceps sinensis.</title>
        <authorList>
            <person name="Shu R."/>
            <person name="Zhang J."/>
            <person name="Meng Q."/>
            <person name="Zhang H."/>
            <person name="Zhou G."/>
            <person name="Li M."/>
            <person name="Wu P."/>
            <person name="Zhao Y."/>
            <person name="Chen C."/>
            <person name="Qin Q."/>
        </authorList>
    </citation>
    <scope>NUCLEOTIDE SEQUENCE [LARGE SCALE GENOMIC DNA]</scope>
    <source>
        <strain evidence="1 2">IOZ07</strain>
    </source>
</reference>
<proteinExistence type="predicted"/>
<name>A0A8H4V530_9HYPO</name>
<accession>A0A8H4V530</accession>
<dbReference type="AlphaFoldDB" id="A0A8H4V530"/>
<dbReference type="EMBL" id="JAAVMX010000005">
    <property type="protein sequence ID" value="KAF4508383.1"/>
    <property type="molecule type" value="Genomic_DNA"/>
</dbReference>
<sequence length="76" mass="8241">MLGLINARRRRRGLGPTRIVDSQTGKSNIGCVSCVKPVFCYNALSSSGSVLSFATARGRASVSLLSTLFQSWFWLS</sequence>
<dbReference type="Proteomes" id="UP000557566">
    <property type="component" value="Unassembled WGS sequence"/>
</dbReference>
<organism evidence="1 2">
    <name type="scientific">Ophiocordyceps sinensis</name>
    <dbReference type="NCBI Taxonomy" id="72228"/>
    <lineage>
        <taxon>Eukaryota</taxon>
        <taxon>Fungi</taxon>
        <taxon>Dikarya</taxon>
        <taxon>Ascomycota</taxon>
        <taxon>Pezizomycotina</taxon>
        <taxon>Sordariomycetes</taxon>
        <taxon>Hypocreomycetidae</taxon>
        <taxon>Hypocreales</taxon>
        <taxon>Ophiocordycipitaceae</taxon>
        <taxon>Ophiocordyceps</taxon>
    </lineage>
</organism>
<comment type="caution">
    <text evidence="1">The sequence shown here is derived from an EMBL/GenBank/DDBJ whole genome shotgun (WGS) entry which is preliminary data.</text>
</comment>